<evidence type="ECO:0000313" key="6">
    <source>
        <dbReference type="EMBL" id="MFC0180352.1"/>
    </source>
</evidence>
<reference evidence="6 7" key="1">
    <citation type="submission" date="2024-09" db="EMBL/GenBank/DDBJ databases">
        <authorList>
            <person name="Sun Q."/>
            <person name="Mori K."/>
        </authorList>
    </citation>
    <scope>NUCLEOTIDE SEQUENCE [LARGE SCALE GENOMIC DNA]</scope>
    <source>
        <strain evidence="6 7">CCM 8545</strain>
    </source>
</reference>
<evidence type="ECO:0000256" key="2">
    <source>
        <dbReference type="ARBA" id="ARBA00022679"/>
    </source>
</evidence>
<accession>A0ABV6CBI1</accession>
<dbReference type="GO" id="GO:0016746">
    <property type="term" value="F:acyltransferase activity"/>
    <property type="evidence" value="ECO:0007669"/>
    <property type="project" value="UniProtKB-KW"/>
</dbReference>
<feature type="domain" description="Phospholipid/glycerol acyltransferase" evidence="5">
    <location>
        <begin position="112"/>
        <end position="233"/>
    </location>
</feature>
<evidence type="ECO:0000313" key="7">
    <source>
        <dbReference type="Proteomes" id="UP001589758"/>
    </source>
</evidence>
<gene>
    <name evidence="6" type="ORF">ACFFIT_09715</name>
</gene>
<keyword evidence="2" id="KW-0808">Transferase</keyword>
<evidence type="ECO:0000256" key="4">
    <source>
        <dbReference type="SAM" id="MobiDB-lite"/>
    </source>
</evidence>
<keyword evidence="3 6" id="KW-0012">Acyltransferase</keyword>
<organism evidence="6 7">
    <name type="scientific">Thorsellia kenyensis</name>
    <dbReference type="NCBI Taxonomy" id="1549888"/>
    <lineage>
        <taxon>Bacteria</taxon>
        <taxon>Pseudomonadati</taxon>
        <taxon>Pseudomonadota</taxon>
        <taxon>Gammaproteobacteria</taxon>
        <taxon>Enterobacterales</taxon>
        <taxon>Thorselliaceae</taxon>
        <taxon>Thorsellia</taxon>
    </lineage>
</organism>
<proteinExistence type="predicted"/>
<dbReference type="InterPro" id="IPR002123">
    <property type="entry name" value="Plipid/glycerol_acylTrfase"/>
</dbReference>
<evidence type="ECO:0000256" key="3">
    <source>
        <dbReference type="ARBA" id="ARBA00023315"/>
    </source>
</evidence>
<name>A0ABV6CBI1_9GAMM</name>
<comment type="pathway">
    <text evidence="1">Lipid metabolism.</text>
</comment>
<dbReference type="EMBL" id="JBHLXE010000100">
    <property type="protein sequence ID" value="MFC0180352.1"/>
    <property type="molecule type" value="Genomic_DNA"/>
</dbReference>
<dbReference type="RefSeq" id="WP_385877463.1">
    <property type="nucleotide sequence ID" value="NZ_JBHLXE010000100.1"/>
</dbReference>
<evidence type="ECO:0000259" key="5">
    <source>
        <dbReference type="SMART" id="SM00563"/>
    </source>
</evidence>
<dbReference type="SMART" id="SM00563">
    <property type="entry name" value="PlsC"/>
    <property type="match status" value="1"/>
</dbReference>
<dbReference type="PANTHER" id="PTHR10434">
    <property type="entry name" value="1-ACYL-SN-GLYCEROL-3-PHOSPHATE ACYLTRANSFERASE"/>
    <property type="match status" value="1"/>
</dbReference>
<dbReference type="CDD" id="cd07989">
    <property type="entry name" value="LPLAT_AGPAT-like"/>
    <property type="match status" value="1"/>
</dbReference>
<dbReference type="PANTHER" id="PTHR10434:SF11">
    <property type="entry name" value="1-ACYL-SN-GLYCEROL-3-PHOSPHATE ACYLTRANSFERASE"/>
    <property type="match status" value="1"/>
</dbReference>
<dbReference type="Proteomes" id="UP001589758">
    <property type="component" value="Unassembled WGS sequence"/>
</dbReference>
<comment type="caution">
    <text evidence="6">The sequence shown here is derived from an EMBL/GenBank/DDBJ whole genome shotgun (WGS) entry which is preliminary data.</text>
</comment>
<dbReference type="SUPFAM" id="SSF69593">
    <property type="entry name" value="Glycerol-3-phosphate (1)-acyltransferase"/>
    <property type="match status" value="1"/>
</dbReference>
<evidence type="ECO:0000256" key="1">
    <source>
        <dbReference type="ARBA" id="ARBA00005189"/>
    </source>
</evidence>
<protein>
    <submittedName>
        <fullName evidence="6">Lysophospholipid acyltransferase family protein</fullName>
    </submittedName>
</protein>
<feature type="compositionally biased region" description="Polar residues" evidence="4">
    <location>
        <begin position="1"/>
        <end position="17"/>
    </location>
</feature>
<keyword evidence="7" id="KW-1185">Reference proteome</keyword>
<sequence length="284" mass="31981">MNSNTPLDSPSSSVELNKNQDEIPSISEVTELYTEVSDSIESLEESLQQITLTEDEKEQIAFIRDKILKKVEEKKAQKNVKSIFYEKLLISLCNLFTGLKASFVEPLVNGPCIFYANHQSHLDGLALWSSLPKERRIETHPIAAKSYWQGSALKEFIANDIFNALLIDREKETRNVDPIMLMASLLEVKQSLIIFPEGTRGQGEVIQPFKSGLYHLAKTSPDIPIIPVYLHNLHRVMPKGSKLIVPILCDVRFGKAIAPLGEVEEKSEFLSRAQHALEELKNAI</sequence>
<dbReference type="Pfam" id="PF01553">
    <property type="entry name" value="Acyltransferase"/>
    <property type="match status" value="1"/>
</dbReference>
<feature type="region of interest" description="Disordered" evidence="4">
    <location>
        <begin position="1"/>
        <end position="23"/>
    </location>
</feature>